<reference evidence="15" key="1">
    <citation type="submission" date="2020-11" db="EMBL/GenBank/DDBJ databases">
        <authorList>
            <person name="Tran Van P."/>
        </authorList>
    </citation>
    <scope>NUCLEOTIDE SEQUENCE</scope>
</reference>
<dbReference type="InterPro" id="IPR013083">
    <property type="entry name" value="Znf_RING/FYVE/PHD"/>
</dbReference>
<evidence type="ECO:0000256" key="11">
    <source>
        <dbReference type="PROSITE-ProRule" id="PRU00175"/>
    </source>
</evidence>
<dbReference type="OrthoDB" id="9049620at2759"/>
<dbReference type="SUPFAM" id="SSF57850">
    <property type="entry name" value="RING/U-box"/>
    <property type="match status" value="1"/>
</dbReference>
<evidence type="ECO:0000256" key="13">
    <source>
        <dbReference type="SAM" id="MobiDB-lite"/>
    </source>
</evidence>
<dbReference type="InterPro" id="IPR011016">
    <property type="entry name" value="Znf_RING-CH"/>
</dbReference>
<keyword evidence="12" id="KW-0175">Coiled coil</keyword>
<evidence type="ECO:0000256" key="3">
    <source>
        <dbReference type="ARBA" id="ARBA00004906"/>
    </source>
</evidence>
<evidence type="ECO:0000256" key="8">
    <source>
        <dbReference type="ARBA" id="ARBA00022786"/>
    </source>
</evidence>
<dbReference type="GO" id="GO:0061630">
    <property type="term" value="F:ubiquitin protein ligase activity"/>
    <property type="evidence" value="ECO:0007669"/>
    <property type="project" value="UniProtKB-EC"/>
</dbReference>
<keyword evidence="7 11" id="KW-0863">Zinc-finger</keyword>
<dbReference type="SUPFAM" id="SSF48340">
    <property type="entry name" value="Interferon-induced guanylate-binding protein 1 (GBP1), C-terminal domain"/>
    <property type="match status" value="2"/>
</dbReference>
<keyword evidence="16" id="KW-1185">Reference proteome</keyword>
<feature type="region of interest" description="Disordered" evidence="13">
    <location>
        <begin position="1"/>
        <end position="37"/>
    </location>
</feature>
<keyword evidence="9" id="KW-0862">Zinc</keyword>
<dbReference type="Proteomes" id="UP000677054">
    <property type="component" value="Unassembled WGS sequence"/>
</dbReference>
<dbReference type="GO" id="GO:0005525">
    <property type="term" value="F:GTP binding"/>
    <property type="evidence" value="ECO:0007669"/>
    <property type="project" value="InterPro"/>
</dbReference>
<dbReference type="InterPro" id="IPR036543">
    <property type="entry name" value="Guanylate-bd_C_sf"/>
</dbReference>
<evidence type="ECO:0000256" key="6">
    <source>
        <dbReference type="ARBA" id="ARBA00022723"/>
    </source>
</evidence>
<dbReference type="SMART" id="SM00744">
    <property type="entry name" value="RINGv"/>
    <property type="match status" value="1"/>
</dbReference>
<comment type="pathway">
    <text evidence="3">Protein modification; protein ubiquitination.</text>
</comment>
<dbReference type="GO" id="GO:0005783">
    <property type="term" value="C:endoplasmic reticulum"/>
    <property type="evidence" value="ECO:0007669"/>
    <property type="project" value="InterPro"/>
</dbReference>
<evidence type="ECO:0000313" key="15">
    <source>
        <dbReference type="EMBL" id="CAD7247099.1"/>
    </source>
</evidence>
<keyword evidence="5" id="KW-0808">Transferase</keyword>
<evidence type="ECO:0000256" key="1">
    <source>
        <dbReference type="ARBA" id="ARBA00000900"/>
    </source>
</evidence>
<evidence type="ECO:0000313" key="16">
    <source>
        <dbReference type="Proteomes" id="UP000677054"/>
    </source>
</evidence>
<evidence type="ECO:0000256" key="12">
    <source>
        <dbReference type="SAM" id="Coils"/>
    </source>
</evidence>
<name>A0A7R9A7J4_9CRUS</name>
<dbReference type="InterPro" id="IPR001841">
    <property type="entry name" value="Znf_RING"/>
</dbReference>
<comment type="subcellular location">
    <subcellularLocation>
        <location evidence="2">Endomembrane system</location>
    </subcellularLocation>
</comment>
<accession>A0A7R9A7J4</accession>
<dbReference type="InterPro" id="IPR017907">
    <property type="entry name" value="Znf_RING_CS"/>
</dbReference>
<dbReference type="EMBL" id="LR900854">
    <property type="protein sequence ID" value="CAD7247099.1"/>
    <property type="molecule type" value="Genomic_DNA"/>
</dbReference>
<dbReference type="EC" id="2.3.2.27" evidence="4"/>
<dbReference type="InterPro" id="IPR045103">
    <property type="entry name" value="RNF5/RNF185-like"/>
</dbReference>
<dbReference type="GO" id="GO:0016567">
    <property type="term" value="P:protein ubiquitination"/>
    <property type="evidence" value="ECO:0007669"/>
    <property type="project" value="UniProtKB-UniPathway"/>
</dbReference>
<dbReference type="SMART" id="SM00184">
    <property type="entry name" value="RING"/>
    <property type="match status" value="1"/>
</dbReference>
<dbReference type="CDD" id="cd16534">
    <property type="entry name" value="RING-HC_RNF5-like"/>
    <property type="match status" value="1"/>
</dbReference>
<evidence type="ECO:0000256" key="10">
    <source>
        <dbReference type="ARBA" id="ARBA00023136"/>
    </source>
</evidence>
<dbReference type="GO" id="GO:0006511">
    <property type="term" value="P:ubiquitin-dependent protein catabolic process"/>
    <property type="evidence" value="ECO:0007669"/>
    <property type="project" value="InterPro"/>
</dbReference>
<sequence length="623" mass="72926">MANYSEGMPERDPGFLGDRPRRPTGDTTAEQSNPSGESTFECSICLEPPTEPVVSPCGHLFCRQCLYRWMETSPNLVPCPVCKAGISSFIRLYGMKDTSAERLRGKEEAEEAKLRDAVEDAFRQYDDRISRLVGNRLISQQDLLDANEKMQEDAFRILSRERWQFQQLLEKFKEELKNRIQTRYEFYAKKRDEREREAEKELSYVMTSAAWDYDTRMSRLCESASISEQELRQGHAEYCRLAIAALLETGSQCPHLSTKFKDELEKLLDDKCEARMKETRELRSTVDIAFRQYVVEMSRLTGAYLISERNLIEADKKLRKEALEVVANTESQYPSLLKTYQDQLEKLIDEEYDKQRRARDAKAKEVEMELIEAVQLYDGRMNRFLEGPSPKEKKELWTRHLEYSQHALGTLSEGRIRDPHVIKRHFNALIEVLAQKHAESEERRRAAEERAEFQMEKACWSAAEEYKRRRNEFYGEVVVKGGTLMEIHEKQMEATLKRFRNNSRSVAEWLVKEYEEVLVEVLAQKHAESEERRRAAEERAEFQMEKACWSAAEEYKRRRNEFYGEVVVKGGTLVENHEKQMEAALKRFRNNSGSVAEWLVKEYEEVLVEVSLPDPSFCETVRC</sequence>
<dbReference type="GO" id="GO:0003924">
    <property type="term" value="F:GTPase activity"/>
    <property type="evidence" value="ECO:0007669"/>
    <property type="project" value="InterPro"/>
</dbReference>
<dbReference type="Gene3D" id="3.30.40.10">
    <property type="entry name" value="Zinc/RING finger domain, C3HC4 (zinc finger)"/>
    <property type="match status" value="1"/>
</dbReference>
<evidence type="ECO:0000256" key="9">
    <source>
        <dbReference type="ARBA" id="ARBA00022833"/>
    </source>
</evidence>
<evidence type="ECO:0000256" key="5">
    <source>
        <dbReference type="ARBA" id="ARBA00022679"/>
    </source>
</evidence>
<protein>
    <recommendedName>
        <fullName evidence="4">RING-type E3 ubiquitin transferase</fullName>
        <ecNumber evidence="4">2.3.2.27</ecNumber>
    </recommendedName>
</protein>
<dbReference type="GO" id="GO:0008270">
    <property type="term" value="F:zinc ion binding"/>
    <property type="evidence" value="ECO:0007669"/>
    <property type="project" value="UniProtKB-KW"/>
</dbReference>
<evidence type="ECO:0000256" key="2">
    <source>
        <dbReference type="ARBA" id="ARBA00004308"/>
    </source>
</evidence>
<keyword evidence="8" id="KW-0833">Ubl conjugation pathway</keyword>
<evidence type="ECO:0000256" key="4">
    <source>
        <dbReference type="ARBA" id="ARBA00012483"/>
    </source>
</evidence>
<dbReference type="UniPathway" id="UPA00143"/>
<organism evidence="15">
    <name type="scientific">Darwinula stevensoni</name>
    <dbReference type="NCBI Taxonomy" id="69355"/>
    <lineage>
        <taxon>Eukaryota</taxon>
        <taxon>Metazoa</taxon>
        <taxon>Ecdysozoa</taxon>
        <taxon>Arthropoda</taxon>
        <taxon>Crustacea</taxon>
        <taxon>Oligostraca</taxon>
        <taxon>Ostracoda</taxon>
        <taxon>Podocopa</taxon>
        <taxon>Podocopida</taxon>
        <taxon>Darwinulocopina</taxon>
        <taxon>Darwinuloidea</taxon>
        <taxon>Darwinulidae</taxon>
        <taxon>Darwinula</taxon>
    </lineage>
</organism>
<evidence type="ECO:0000256" key="7">
    <source>
        <dbReference type="ARBA" id="ARBA00022771"/>
    </source>
</evidence>
<dbReference type="AlphaFoldDB" id="A0A7R9A7J4"/>
<keyword evidence="6" id="KW-0479">Metal-binding</keyword>
<feature type="coiled-coil region" evidence="12">
    <location>
        <begin position="519"/>
        <end position="546"/>
    </location>
</feature>
<gene>
    <name evidence="15" type="ORF">DSTB1V02_LOCUS6937</name>
</gene>
<proteinExistence type="predicted"/>
<feature type="domain" description="RING-type" evidence="14">
    <location>
        <begin position="42"/>
        <end position="83"/>
    </location>
</feature>
<dbReference type="PROSITE" id="PS00518">
    <property type="entry name" value="ZF_RING_1"/>
    <property type="match status" value="1"/>
</dbReference>
<dbReference type="PANTHER" id="PTHR12313">
    <property type="entry name" value="E3 UBIQUITIN-PROTEIN LIGASE RNF5-RELATED"/>
    <property type="match status" value="1"/>
</dbReference>
<keyword evidence="10" id="KW-0472">Membrane</keyword>
<evidence type="ECO:0000259" key="14">
    <source>
        <dbReference type="PROSITE" id="PS50089"/>
    </source>
</evidence>
<dbReference type="Pfam" id="PF13639">
    <property type="entry name" value="zf-RING_2"/>
    <property type="match status" value="1"/>
</dbReference>
<dbReference type="EMBL" id="CAJPEV010001337">
    <property type="protein sequence ID" value="CAG0892108.1"/>
    <property type="molecule type" value="Genomic_DNA"/>
</dbReference>
<feature type="compositionally biased region" description="Basic and acidic residues" evidence="13">
    <location>
        <begin position="8"/>
        <end position="24"/>
    </location>
</feature>
<feature type="compositionally biased region" description="Polar residues" evidence="13">
    <location>
        <begin position="25"/>
        <end position="37"/>
    </location>
</feature>
<dbReference type="PROSITE" id="PS50089">
    <property type="entry name" value="ZF_RING_2"/>
    <property type="match status" value="1"/>
</dbReference>
<comment type="catalytic activity">
    <reaction evidence="1">
        <text>S-ubiquitinyl-[E2 ubiquitin-conjugating enzyme]-L-cysteine + [acceptor protein]-L-lysine = [E2 ubiquitin-conjugating enzyme]-L-cysteine + N(6)-ubiquitinyl-[acceptor protein]-L-lysine.</text>
        <dbReference type="EC" id="2.3.2.27"/>
    </reaction>
</comment>
<feature type="coiled-coil region" evidence="12">
    <location>
        <begin position="430"/>
        <end position="457"/>
    </location>
</feature>